<feature type="transmembrane region" description="Helical" evidence="4">
    <location>
        <begin position="284"/>
        <end position="304"/>
    </location>
</feature>
<feature type="compositionally biased region" description="Gly residues" evidence="3">
    <location>
        <begin position="138"/>
        <end position="154"/>
    </location>
</feature>
<feature type="compositionally biased region" description="Basic and acidic residues" evidence="3">
    <location>
        <begin position="263"/>
        <end position="274"/>
    </location>
</feature>
<comment type="caution">
    <text evidence="5">The sequence shown here is derived from an EMBL/GenBank/DDBJ whole genome shotgun (WGS) entry which is preliminary data.</text>
</comment>
<keyword evidence="5" id="KW-0121">Carboxypeptidase</keyword>
<dbReference type="PANTHER" id="PTHR30023:SF0">
    <property type="entry name" value="PENICILLIN-SENSITIVE CARBOXYPEPTIDASE A"/>
    <property type="match status" value="1"/>
</dbReference>
<keyword evidence="4" id="KW-1133">Transmembrane helix</keyword>
<reference evidence="5 6" key="1">
    <citation type="submission" date="2018-10" db="EMBL/GenBank/DDBJ databases">
        <title>Sequencing the genomes of 1000 actinobacteria strains.</title>
        <authorList>
            <person name="Klenk H.-P."/>
        </authorList>
    </citation>
    <scope>NUCLEOTIDE SEQUENCE [LARGE SCALE GENOMIC DNA]</scope>
    <source>
        <strain evidence="5 6">DSM 43800</strain>
    </source>
</reference>
<dbReference type="InterPro" id="IPR000667">
    <property type="entry name" value="Peptidase_S13"/>
</dbReference>
<evidence type="ECO:0000313" key="5">
    <source>
        <dbReference type="EMBL" id="RKT52158.1"/>
    </source>
</evidence>
<dbReference type="EMBL" id="RBXO01000001">
    <property type="protein sequence ID" value="RKT52158.1"/>
    <property type="molecule type" value="Genomic_DNA"/>
</dbReference>
<keyword evidence="5" id="KW-0645">Protease</keyword>
<dbReference type="NCBIfam" id="TIGR00666">
    <property type="entry name" value="PBP4"/>
    <property type="match status" value="1"/>
</dbReference>
<sequence length="733" mass="72230">MPDEPSWPTVDGDETAHEPPTVQVRRPRPADQPTTRMPTPPSGVPRPGGAGPVRRPGGEGSAGAAEPITERETPPARGEVAPSPGQRPEAGGAPANAPEPGRGGPHAGEPGRGGGAEPGRGGPGGVEPGRGGRHAGEPGRGGPQGPEAGRGGPYGSEPARGGAQDPEPGRGGHGGPQGPEAGRGGPHTAGTGHGTPTAGDPGRGGAHGEEPARGPHGGEAGRGAPRGADVGTDVGAGAPGVEAAGGGPATGAHAEEPTVEPTAKPERFRPADEIEERPRKRRRLLLVGVLALVVVLAGGAVVTWQAGWLDTAPVPTTAAPAPPAPVSPALKGVGPDAPAPTAAGIAAALRGPAGNGVLGTLTGVVVDPATGTALWKQGETTPLTPASTIKNLVAAAALLSLDHTAQLSTKVVQGDQPGTVVLVGGGDPTLSSLPPGRPTVYPGAATLDDLAAQVAARGPVTKVLFDVSRYRGDGLAPGWAPEDVPDGYVSPIEPLMLDGGRQDPTTLDNPRTPTPGATAANALAARLGAASVAAGTAPAGAQVLGEVKSAPVDQLVENMMQISDNVLAETMAREVALAKGMEPTFAGAVQAVRAVLTEHGFDLAGAEVFDASGLSVNDKLPARLLGDILSAAARFDGSDPRTAKLRPLLTALPVAGGSGTLAGRFQGAGAAGKGWVRAKTGTLTGVNSLAGVVVDADGRLLVFAFMSLSTSEATPVRGALDELAVALRGCGCA</sequence>
<evidence type="ECO:0000313" key="6">
    <source>
        <dbReference type="Proteomes" id="UP000282084"/>
    </source>
</evidence>
<evidence type="ECO:0000256" key="4">
    <source>
        <dbReference type="SAM" id="Phobius"/>
    </source>
</evidence>
<organism evidence="5 6">
    <name type="scientific">Saccharothrix australiensis</name>
    <dbReference type="NCBI Taxonomy" id="2072"/>
    <lineage>
        <taxon>Bacteria</taxon>
        <taxon>Bacillati</taxon>
        <taxon>Actinomycetota</taxon>
        <taxon>Actinomycetes</taxon>
        <taxon>Pseudonocardiales</taxon>
        <taxon>Pseudonocardiaceae</taxon>
        <taxon>Saccharothrix</taxon>
    </lineage>
</organism>
<dbReference type="SUPFAM" id="SSF56601">
    <property type="entry name" value="beta-lactamase/transpeptidase-like"/>
    <property type="match status" value="1"/>
</dbReference>
<dbReference type="Gene3D" id="3.40.710.10">
    <property type="entry name" value="DD-peptidase/beta-lactamase superfamily"/>
    <property type="match status" value="2"/>
</dbReference>
<dbReference type="PRINTS" id="PR00922">
    <property type="entry name" value="DADACBPTASE3"/>
</dbReference>
<dbReference type="Proteomes" id="UP000282084">
    <property type="component" value="Unassembled WGS sequence"/>
</dbReference>
<dbReference type="Pfam" id="PF02113">
    <property type="entry name" value="Peptidase_S13"/>
    <property type="match status" value="2"/>
</dbReference>
<feature type="compositionally biased region" description="Gly residues" evidence="3">
    <location>
        <begin position="169"/>
        <end position="193"/>
    </location>
</feature>
<dbReference type="AlphaFoldDB" id="A0A495VWS6"/>
<comment type="similarity">
    <text evidence="1">Belongs to the peptidase S13 family.</text>
</comment>
<gene>
    <name evidence="5" type="ORF">C8E97_0662</name>
</gene>
<proteinExistence type="inferred from homology"/>
<keyword evidence="4" id="KW-0472">Membrane</keyword>
<dbReference type="PANTHER" id="PTHR30023">
    <property type="entry name" value="D-ALANYL-D-ALANINE CARBOXYPEPTIDASE"/>
    <property type="match status" value="1"/>
</dbReference>
<dbReference type="GO" id="GO:0004185">
    <property type="term" value="F:serine-type carboxypeptidase activity"/>
    <property type="evidence" value="ECO:0007669"/>
    <property type="project" value="InterPro"/>
</dbReference>
<dbReference type="InterPro" id="IPR012338">
    <property type="entry name" value="Beta-lactam/transpept-like"/>
</dbReference>
<keyword evidence="6" id="KW-1185">Reference proteome</keyword>
<keyword evidence="4" id="KW-0812">Transmembrane</keyword>
<evidence type="ECO:0000256" key="1">
    <source>
        <dbReference type="ARBA" id="ARBA00006096"/>
    </source>
</evidence>
<evidence type="ECO:0000256" key="3">
    <source>
        <dbReference type="SAM" id="MobiDB-lite"/>
    </source>
</evidence>
<keyword evidence="2" id="KW-0378">Hydrolase</keyword>
<dbReference type="GO" id="GO:0006508">
    <property type="term" value="P:proteolysis"/>
    <property type="evidence" value="ECO:0007669"/>
    <property type="project" value="InterPro"/>
</dbReference>
<name>A0A495VWS6_9PSEU</name>
<evidence type="ECO:0000256" key="2">
    <source>
        <dbReference type="ARBA" id="ARBA00022801"/>
    </source>
</evidence>
<dbReference type="GO" id="GO:0000270">
    <property type="term" value="P:peptidoglycan metabolic process"/>
    <property type="evidence" value="ECO:0007669"/>
    <property type="project" value="TreeGrafter"/>
</dbReference>
<accession>A0A495VWS6</accession>
<protein>
    <submittedName>
        <fullName evidence="5">D-alanyl-D-alanine carboxypeptidase/D-alanyl-D-alanine-endopeptidase (Penicillin-binding protein 4)</fullName>
    </submittedName>
</protein>
<feature type="region of interest" description="Disordered" evidence="3">
    <location>
        <begin position="1"/>
        <end position="274"/>
    </location>
</feature>
<feature type="compositionally biased region" description="Low complexity" evidence="3">
    <location>
        <begin position="222"/>
        <end position="242"/>
    </location>
</feature>
<feature type="compositionally biased region" description="Gly residues" evidence="3">
    <location>
        <begin position="101"/>
        <end position="129"/>
    </location>
</feature>
<feature type="compositionally biased region" description="Low complexity" evidence="3">
    <location>
        <begin position="87"/>
        <end position="100"/>
    </location>
</feature>